<evidence type="ECO:0000256" key="1">
    <source>
        <dbReference type="ARBA" id="ARBA00005028"/>
    </source>
</evidence>
<dbReference type="PIRSF" id="PIRSF005096">
    <property type="entry name" value="GALM"/>
    <property type="match status" value="1"/>
</dbReference>
<dbReference type="AlphaFoldDB" id="A0A0V0QB11"/>
<gene>
    <name evidence="6" type="ORF">PPERSA_02439</name>
</gene>
<sequence>MAQATIGLTIPILSYYAYKTFSNRTIKAGPNISYHPYGKLNTGEKVQLFTLSNGNMKVQVTNFGATLVGISVPDKNNLVKDVLLGCNCLEQYVELKQNYGNLIGRFFGRIQDGKFKIDDKEYQLERNSQVEGVQSHINGGSFQLGKRFFEFEALQSPEEEPGLKLHYTSKDGEAGYPGNLQVSVTYWLLKNNSLRIDYEAQTDKKTIVNLTNQLHFNLLEHFSGGVENHQVKLNSSKFLQLGKGMIPTGNFQSVENSAFDFRKFKAIGQDINEKQDEQLERAGGYNHFFAIESSEKDRQYKELVKAAEVQEKSSGRKLEIFTSQPAILFYSGNDLGGIQYGKENKQYSKRGAFSLAPTNFPVQPGTQNFPSLILEPSQAYKSSTLYRFSNI</sequence>
<dbReference type="Pfam" id="PF01263">
    <property type="entry name" value="Aldose_epim"/>
    <property type="match status" value="1"/>
</dbReference>
<dbReference type="InParanoid" id="A0A0V0QB11"/>
<dbReference type="UniPathway" id="UPA00242"/>
<evidence type="ECO:0000256" key="2">
    <source>
        <dbReference type="ARBA" id="ARBA00006206"/>
    </source>
</evidence>
<accession>A0A0V0QB11</accession>
<dbReference type="PANTHER" id="PTHR10091:SF0">
    <property type="entry name" value="GALACTOSE MUTAROTASE"/>
    <property type="match status" value="1"/>
</dbReference>
<keyword evidence="7" id="KW-1185">Reference proteome</keyword>
<dbReference type="InterPro" id="IPR014718">
    <property type="entry name" value="GH-type_carb-bd"/>
</dbReference>
<dbReference type="Gene3D" id="2.70.98.10">
    <property type="match status" value="1"/>
</dbReference>
<dbReference type="OrthoDB" id="274691at2759"/>
<dbReference type="GO" id="GO:0004034">
    <property type="term" value="F:aldose 1-epimerase activity"/>
    <property type="evidence" value="ECO:0007669"/>
    <property type="project" value="UniProtKB-EC"/>
</dbReference>
<dbReference type="GO" id="GO:0006006">
    <property type="term" value="P:glucose metabolic process"/>
    <property type="evidence" value="ECO:0007669"/>
    <property type="project" value="TreeGrafter"/>
</dbReference>
<evidence type="ECO:0000256" key="3">
    <source>
        <dbReference type="ARBA" id="ARBA00023235"/>
    </source>
</evidence>
<dbReference type="InterPro" id="IPR015443">
    <property type="entry name" value="Aldose_1-epimerase"/>
</dbReference>
<comment type="similarity">
    <text evidence="2 5">Belongs to the aldose epimerase family.</text>
</comment>
<dbReference type="SUPFAM" id="SSF74650">
    <property type="entry name" value="Galactose mutarotase-like"/>
    <property type="match status" value="1"/>
</dbReference>
<reference evidence="6 7" key="1">
    <citation type="journal article" date="2015" name="Sci. Rep.">
        <title>Genome of the facultative scuticociliatosis pathogen Pseudocohnilembus persalinus provides insight into its virulence through horizontal gene transfer.</title>
        <authorList>
            <person name="Xiong J."/>
            <person name="Wang G."/>
            <person name="Cheng J."/>
            <person name="Tian M."/>
            <person name="Pan X."/>
            <person name="Warren A."/>
            <person name="Jiang C."/>
            <person name="Yuan D."/>
            <person name="Miao W."/>
        </authorList>
    </citation>
    <scope>NUCLEOTIDE SEQUENCE [LARGE SCALE GENOMIC DNA]</scope>
    <source>
        <strain evidence="6">36N120E</strain>
    </source>
</reference>
<evidence type="ECO:0000256" key="5">
    <source>
        <dbReference type="PIRNR" id="PIRNR005096"/>
    </source>
</evidence>
<dbReference type="EMBL" id="LDAU01000214">
    <property type="protein sequence ID" value="KRW99327.1"/>
    <property type="molecule type" value="Genomic_DNA"/>
</dbReference>
<comment type="pathway">
    <text evidence="1 5">Carbohydrate metabolism; hexose metabolism.</text>
</comment>
<evidence type="ECO:0000256" key="4">
    <source>
        <dbReference type="ARBA" id="ARBA00023277"/>
    </source>
</evidence>
<dbReference type="InterPro" id="IPR008183">
    <property type="entry name" value="Aldose_1/G6P_1-epimerase"/>
</dbReference>
<dbReference type="PANTHER" id="PTHR10091">
    <property type="entry name" value="ALDOSE-1-EPIMERASE"/>
    <property type="match status" value="1"/>
</dbReference>
<dbReference type="GO" id="GO:0030246">
    <property type="term" value="F:carbohydrate binding"/>
    <property type="evidence" value="ECO:0007669"/>
    <property type="project" value="InterPro"/>
</dbReference>
<dbReference type="InterPro" id="IPR011013">
    <property type="entry name" value="Gal_mutarotase_sf_dom"/>
</dbReference>
<dbReference type="GO" id="GO:0005737">
    <property type="term" value="C:cytoplasm"/>
    <property type="evidence" value="ECO:0007669"/>
    <property type="project" value="TreeGrafter"/>
</dbReference>
<dbReference type="GO" id="GO:0033499">
    <property type="term" value="P:galactose catabolic process via UDP-galactose, Leloir pathway"/>
    <property type="evidence" value="ECO:0007669"/>
    <property type="project" value="TreeGrafter"/>
</dbReference>
<dbReference type="Proteomes" id="UP000054937">
    <property type="component" value="Unassembled WGS sequence"/>
</dbReference>
<comment type="caution">
    <text evidence="6">The sequence shown here is derived from an EMBL/GenBank/DDBJ whole genome shotgun (WGS) entry which is preliminary data.</text>
</comment>
<evidence type="ECO:0000313" key="7">
    <source>
        <dbReference type="Proteomes" id="UP000054937"/>
    </source>
</evidence>
<organism evidence="6 7">
    <name type="scientific">Pseudocohnilembus persalinus</name>
    <name type="common">Ciliate</name>
    <dbReference type="NCBI Taxonomy" id="266149"/>
    <lineage>
        <taxon>Eukaryota</taxon>
        <taxon>Sar</taxon>
        <taxon>Alveolata</taxon>
        <taxon>Ciliophora</taxon>
        <taxon>Intramacronucleata</taxon>
        <taxon>Oligohymenophorea</taxon>
        <taxon>Scuticociliatia</taxon>
        <taxon>Philasterida</taxon>
        <taxon>Pseudocohnilembidae</taxon>
        <taxon>Pseudocohnilembus</taxon>
    </lineage>
</organism>
<proteinExistence type="inferred from homology"/>
<evidence type="ECO:0000313" key="6">
    <source>
        <dbReference type="EMBL" id="KRW99327.1"/>
    </source>
</evidence>
<keyword evidence="4 5" id="KW-0119">Carbohydrate metabolism</keyword>
<protein>
    <recommendedName>
        <fullName evidence="5">Aldose 1-epimerase</fullName>
        <ecNumber evidence="5">5.1.3.3</ecNumber>
    </recommendedName>
</protein>
<name>A0A0V0QB11_PSEPJ</name>
<dbReference type="OMA" id="IYHHISR"/>
<dbReference type="InterPro" id="IPR047215">
    <property type="entry name" value="Galactose_mutarotase-like"/>
</dbReference>
<keyword evidence="3 5" id="KW-0413">Isomerase</keyword>
<dbReference type="EC" id="5.1.3.3" evidence="5"/>
<comment type="catalytic activity">
    <reaction evidence="5">
        <text>alpha-D-glucose = beta-D-glucose</text>
        <dbReference type="Rhea" id="RHEA:10264"/>
        <dbReference type="ChEBI" id="CHEBI:15903"/>
        <dbReference type="ChEBI" id="CHEBI:17925"/>
        <dbReference type="EC" id="5.1.3.3"/>
    </reaction>
</comment>
<dbReference type="CDD" id="cd09019">
    <property type="entry name" value="galactose_mutarotase_like"/>
    <property type="match status" value="1"/>
</dbReference>